<feature type="transmembrane region" description="Helical" evidence="1">
    <location>
        <begin position="127"/>
        <end position="149"/>
    </location>
</feature>
<dbReference type="Proteomes" id="UP000807342">
    <property type="component" value="Unassembled WGS sequence"/>
</dbReference>
<feature type="domain" description="DUF6533" evidence="2">
    <location>
        <begin position="26"/>
        <end position="71"/>
    </location>
</feature>
<feature type="transmembrane region" description="Helical" evidence="1">
    <location>
        <begin position="218"/>
        <end position="236"/>
    </location>
</feature>
<comment type="caution">
    <text evidence="3">The sequence shown here is derived from an EMBL/GenBank/DDBJ whole genome shotgun (WGS) entry which is preliminary data.</text>
</comment>
<keyword evidence="1" id="KW-1133">Transmembrane helix</keyword>
<keyword evidence="1" id="KW-0472">Membrane</keyword>
<evidence type="ECO:0000313" key="3">
    <source>
        <dbReference type="EMBL" id="KAF9449499.1"/>
    </source>
</evidence>
<sequence>MATSTNAAQLAQEVAIIVDRSRQVNYGSLAGTTILVLDWFLTLDMEVTHVWNSPWSVMKVLYLVSRYTPFIDIPTGNIHQFGYAVPEKTCHVMYDCTAWMFTVGMAIADLIFTFRTWVIWGKTKPMGWALAALYAAIWILALVILGIYLPTVIHEASPFPELFGCIARSPSTLLSTSYIAFMVFEAIMLLLVVVRGISDLRNGGSESRLMRLVYRDGVIYYIYIFCLSTLNAITILKFPKDYGSILLGLQRMVHSVLSCRVILHIREQARKQEHGGLGSTTDVTQLSSIQFPDWRAGGGTQQSEP</sequence>
<keyword evidence="4" id="KW-1185">Reference proteome</keyword>
<organism evidence="3 4">
    <name type="scientific">Macrolepiota fuliginosa MF-IS2</name>
    <dbReference type="NCBI Taxonomy" id="1400762"/>
    <lineage>
        <taxon>Eukaryota</taxon>
        <taxon>Fungi</taxon>
        <taxon>Dikarya</taxon>
        <taxon>Basidiomycota</taxon>
        <taxon>Agaricomycotina</taxon>
        <taxon>Agaricomycetes</taxon>
        <taxon>Agaricomycetidae</taxon>
        <taxon>Agaricales</taxon>
        <taxon>Agaricineae</taxon>
        <taxon>Agaricaceae</taxon>
        <taxon>Macrolepiota</taxon>
    </lineage>
</organism>
<protein>
    <recommendedName>
        <fullName evidence="2">DUF6533 domain-containing protein</fullName>
    </recommendedName>
</protein>
<feature type="transmembrane region" description="Helical" evidence="1">
    <location>
        <begin position="178"/>
        <end position="197"/>
    </location>
</feature>
<dbReference type="Pfam" id="PF20151">
    <property type="entry name" value="DUF6533"/>
    <property type="match status" value="1"/>
</dbReference>
<proteinExistence type="predicted"/>
<feature type="transmembrane region" description="Helical" evidence="1">
    <location>
        <begin position="98"/>
        <end position="120"/>
    </location>
</feature>
<dbReference type="OrthoDB" id="2958007at2759"/>
<evidence type="ECO:0000256" key="1">
    <source>
        <dbReference type="SAM" id="Phobius"/>
    </source>
</evidence>
<gene>
    <name evidence="3" type="ORF">P691DRAFT_553135</name>
</gene>
<reference evidence="3" key="1">
    <citation type="submission" date="2020-11" db="EMBL/GenBank/DDBJ databases">
        <authorList>
            <consortium name="DOE Joint Genome Institute"/>
            <person name="Ahrendt S."/>
            <person name="Riley R."/>
            <person name="Andreopoulos W."/>
            <person name="Labutti K."/>
            <person name="Pangilinan J."/>
            <person name="Ruiz-Duenas F.J."/>
            <person name="Barrasa J.M."/>
            <person name="Sanchez-Garcia M."/>
            <person name="Camarero S."/>
            <person name="Miyauchi S."/>
            <person name="Serrano A."/>
            <person name="Linde D."/>
            <person name="Babiker R."/>
            <person name="Drula E."/>
            <person name="Ayuso-Fernandez I."/>
            <person name="Pacheco R."/>
            <person name="Padilla G."/>
            <person name="Ferreira P."/>
            <person name="Barriuso J."/>
            <person name="Kellner H."/>
            <person name="Castanera R."/>
            <person name="Alfaro M."/>
            <person name="Ramirez L."/>
            <person name="Pisabarro A.G."/>
            <person name="Kuo A."/>
            <person name="Tritt A."/>
            <person name="Lipzen A."/>
            <person name="He G."/>
            <person name="Yan M."/>
            <person name="Ng V."/>
            <person name="Cullen D."/>
            <person name="Martin F."/>
            <person name="Rosso M.-N."/>
            <person name="Henrissat B."/>
            <person name="Hibbett D."/>
            <person name="Martinez A.T."/>
            <person name="Grigoriev I.V."/>
        </authorList>
    </citation>
    <scope>NUCLEOTIDE SEQUENCE</scope>
    <source>
        <strain evidence="3">MF-IS2</strain>
    </source>
</reference>
<dbReference type="AlphaFoldDB" id="A0A9P6C5L7"/>
<keyword evidence="1" id="KW-0812">Transmembrane</keyword>
<evidence type="ECO:0000313" key="4">
    <source>
        <dbReference type="Proteomes" id="UP000807342"/>
    </source>
</evidence>
<name>A0A9P6C5L7_9AGAR</name>
<dbReference type="EMBL" id="MU151129">
    <property type="protein sequence ID" value="KAF9449499.1"/>
    <property type="molecule type" value="Genomic_DNA"/>
</dbReference>
<dbReference type="InterPro" id="IPR045340">
    <property type="entry name" value="DUF6533"/>
</dbReference>
<evidence type="ECO:0000259" key="2">
    <source>
        <dbReference type="Pfam" id="PF20151"/>
    </source>
</evidence>
<accession>A0A9P6C5L7</accession>